<evidence type="ECO:0000259" key="2">
    <source>
        <dbReference type="Pfam" id="PF01074"/>
    </source>
</evidence>
<dbReference type="InterPro" id="IPR050843">
    <property type="entry name" value="Glycosyl_Hydrlase_38"/>
</dbReference>
<dbReference type="InterPro" id="IPR011330">
    <property type="entry name" value="Glyco_hydro/deAcase_b/a-brl"/>
</dbReference>
<dbReference type="SUPFAM" id="SSF88713">
    <property type="entry name" value="Glycoside hydrolase/deacetylase"/>
    <property type="match status" value="1"/>
</dbReference>
<evidence type="ECO:0000313" key="3">
    <source>
        <dbReference type="EMBL" id="KAK3042498.1"/>
    </source>
</evidence>
<feature type="compositionally biased region" description="Polar residues" evidence="1">
    <location>
        <begin position="13"/>
        <end position="24"/>
    </location>
</feature>
<dbReference type="EMBL" id="JAVXUP010000019">
    <property type="protein sequence ID" value="KAK3042498.1"/>
    <property type="molecule type" value="Genomic_DNA"/>
</dbReference>
<gene>
    <name evidence="3" type="ORF">RJ639_000222</name>
</gene>
<dbReference type="Pfam" id="PF01074">
    <property type="entry name" value="Glyco_hydro_38N"/>
    <property type="match status" value="1"/>
</dbReference>
<dbReference type="Proteomes" id="UP001188597">
    <property type="component" value="Unassembled WGS sequence"/>
</dbReference>
<evidence type="ECO:0000313" key="4">
    <source>
        <dbReference type="Proteomes" id="UP001188597"/>
    </source>
</evidence>
<proteinExistence type="predicted"/>
<dbReference type="InterPro" id="IPR027291">
    <property type="entry name" value="Glyco_hydro_38_N_sf"/>
</dbReference>
<organism evidence="3 4">
    <name type="scientific">Escallonia herrerae</name>
    <dbReference type="NCBI Taxonomy" id="1293975"/>
    <lineage>
        <taxon>Eukaryota</taxon>
        <taxon>Viridiplantae</taxon>
        <taxon>Streptophyta</taxon>
        <taxon>Embryophyta</taxon>
        <taxon>Tracheophyta</taxon>
        <taxon>Spermatophyta</taxon>
        <taxon>Magnoliopsida</taxon>
        <taxon>eudicotyledons</taxon>
        <taxon>Gunneridae</taxon>
        <taxon>Pentapetalae</taxon>
        <taxon>asterids</taxon>
        <taxon>campanulids</taxon>
        <taxon>Escalloniales</taxon>
        <taxon>Escalloniaceae</taxon>
        <taxon>Escallonia</taxon>
    </lineage>
</organism>
<protein>
    <recommendedName>
        <fullName evidence="2">Glycoside hydrolase family 38 N-terminal domain-containing protein</fullName>
    </recommendedName>
</protein>
<evidence type="ECO:0000256" key="1">
    <source>
        <dbReference type="SAM" id="MobiDB-lite"/>
    </source>
</evidence>
<dbReference type="InterPro" id="IPR000602">
    <property type="entry name" value="Glyco_hydro_38_N"/>
</dbReference>
<sequence>MAKLNADGRPSHAPSQGQDFTSARQSVVHGKLNVHLVPHTHDDVGWKKTIDQYYVGSNYFIQAFFQLWWRDQSEAVKNTVKQLVSSGEHYSHKSYYVDYGKGFRVSICSDMVPEYGQANSLC</sequence>
<dbReference type="PANTHER" id="PTHR11607:SF3">
    <property type="entry name" value="LYSOSOMAL ALPHA-MANNOSIDASE"/>
    <property type="match status" value="1"/>
</dbReference>
<dbReference type="PANTHER" id="PTHR11607">
    <property type="entry name" value="ALPHA-MANNOSIDASE"/>
    <property type="match status" value="1"/>
</dbReference>
<feature type="region of interest" description="Disordered" evidence="1">
    <location>
        <begin position="1"/>
        <end position="24"/>
    </location>
</feature>
<accession>A0AA88X9V7</accession>
<keyword evidence="4" id="KW-1185">Reference proteome</keyword>
<name>A0AA88X9V7_9ASTE</name>
<dbReference type="Gene3D" id="3.20.110.10">
    <property type="entry name" value="Glycoside hydrolase 38, N terminal domain"/>
    <property type="match status" value="1"/>
</dbReference>
<comment type="caution">
    <text evidence="3">The sequence shown here is derived from an EMBL/GenBank/DDBJ whole genome shotgun (WGS) entry which is preliminary data.</text>
</comment>
<reference evidence="3" key="1">
    <citation type="submission" date="2022-12" db="EMBL/GenBank/DDBJ databases">
        <title>Draft genome assemblies for two species of Escallonia (Escalloniales).</title>
        <authorList>
            <person name="Chanderbali A."/>
            <person name="Dervinis C."/>
            <person name="Anghel I."/>
            <person name="Soltis D."/>
            <person name="Soltis P."/>
            <person name="Zapata F."/>
        </authorList>
    </citation>
    <scope>NUCLEOTIDE SEQUENCE</scope>
    <source>
        <strain evidence="3">UCBG64.0493</strain>
        <tissue evidence="3">Leaf</tissue>
    </source>
</reference>
<dbReference type="AlphaFoldDB" id="A0AA88X9V7"/>
<feature type="domain" description="Glycoside hydrolase family 38 N-terminal" evidence="2">
    <location>
        <begin position="33"/>
        <end position="59"/>
    </location>
</feature>
<dbReference type="GO" id="GO:0006013">
    <property type="term" value="P:mannose metabolic process"/>
    <property type="evidence" value="ECO:0007669"/>
    <property type="project" value="InterPro"/>
</dbReference>
<dbReference type="GO" id="GO:0004559">
    <property type="term" value="F:alpha-mannosidase activity"/>
    <property type="evidence" value="ECO:0007669"/>
    <property type="project" value="InterPro"/>
</dbReference>